<evidence type="ECO:0000313" key="2">
    <source>
        <dbReference type="EMBL" id="EKV08363.1"/>
    </source>
</evidence>
<dbReference type="KEGG" id="pdp:PDIP_68680"/>
<dbReference type="VEuPathDB" id="FungiDB:PDIP_68680"/>
<reference evidence="3" key="1">
    <citation type="journal article" date="2012" name="BMC Genomics">
        <title>Genome sequence of the necrotrophic fungus Penicillium digitatum, the main postharvest pathogen of citrus.</title>
        <authorList>
            <person name="Marcet-Houben M."/>
            <person name="Ballester A.-R."/>
            <person name="de la Fuente B."/>
            <person name="Harries E."/>
            <person name="Marcos J.F."/>
            <person name="Gonzalez-Candelas L."/>
            <person name="Gabaldon T."/>
        </authorList>
    </citation>
    <scope>NUCLEOTIDE SEQUENCE [LARGE SCALE GENOMIC DNA]</scope>
    <source>
        <strain evidence="3">Pd1 / CECT 20795</strain>
    </source>
</reference>
<feature type="compositionally biased region" description="Polar residues" evidence="1">
    <location>
        <begin position="1"/>
        <end position="13"/>
    </location>
</feature>
<evidence type="ECO:0000313" key="3">
    <source>
        <dbReference type="Proteomes" id="UP000009886"/>
    </source>
</evidence>
<dbReference type="OrthoDB" id="10374944at2759"/>
<proteinExistence type="predicted"/>
<name>K9G0E6_PEND1</name>
<sequence>MISHLSETNSLTVRETDEAGNPTATYVYSGDVASSITSSKTPAGRVDVIVGIPVNVLGYLPNTSE</sequence>
<protein>
    <submittedName>
        <fullName evidence="2">Uncharacterized protein</fullName>
    </submittedName>
</protein>
<dbReference type="EMBL" id="AKCU01000440">
    <property type="protein sequence ID" value="EKV08363.1"/>
    <property type="molecule type" value="Genomic_DNA"/>
</dbReference>
<dbReference type="Proteomes" id="UP000009886">
    <property type="component" value="Unassembled WGS sequence"/>
</dbReference>
<dbReference type="HOGENOM" id="CLU_206747_0_0_1"/>
<accession>K9G0E6</accession>
<organism evidence="2 3">
    <name type="scientific">Penicillium digitatum (strain Pd1 / CECT 20795)</name>
    <name type="common">Green mold</name>
    <dbReference type="NCBI Taxonomy" id="1170230"/>
    <lineage>
        <taxon>Eukaryota</taxon>
        <taxon>Fungi</taxon>
        <taxon>Dikarya</taxon>
        <taxon>Ascomycota</taxon>
        <taxon>Pezizomycotina</taxon>
        <taxon>Eurotiomycetes</taxon>
        <taxon>Eurotiomycetidae</taxon>
        <taxon>Eurotiales</taxon>
        <taxon>Aspergillaceae</taxon>
        <taxon>Penicillium</taxon>
    </lineage>
</organism>
<feature type="region of interest" description="Disordered" evidence="1">
    <location>
        <begin position="1"/>
        <end position="23"/>
    </location>
</feature>
<evidence type="ECO:0000256" key="1">
    <source>
        <dbReference type="SAM" id="MobiDB-lite"/>
    </source>
</evidence>
<gene>
    <name evidence="2" type="ORF">PDIP_68680</name>
</gene>
<comment type="caution">
    <text evidence="2">The sequence shown here is derived from an EMBL/GenBank/DDBJ whole genome shotgun (WGS) entry which is preliminary data.</text>
</comment>
<dbReference type="AlphaFoldDB" id="K9G0E6"/>